<accession>A0ABR1QZW7</accession>
<comment type="caution">
    <text evidence="3">The sequence shown here is derived from an EMBL/GenBank/DDBJ whole genome shotgun (WGS) entry which is preliminary data.</text>
</comment>
<proteinExistence type="predicted"/>
<dbReference type="PROSITE" id="PS50263">
    <property type="entry name" value="CN_HYDROLASE"/>
    <property type="match status" value="1"/>
</dbReference>
<organism evidence="3 4">
    <name type="scientific">Apiospora marii</name>
    <dbReference type="NCBI Taxonomy" id="335849"/>
    <lineage>
        <taxon>Eukaryota</taxon>
        <taxon>Fungi</taxon>
        <taxon>Dikarya</taxon>
        <taxon>Ascomycota</taxon>
        <taxon>Pezizomycotina</taxon>
        <taxon>Sordariomycetes</taxon>
        <taxon>Xylariomycetidae</taxon>
        <taxon>Amphisphaeriales</taxon>
        <taxon>Apiosporaceae</taxon>
        <taxon>Apiospora</taxon>
    </lineage>
</organism>
<dbReference type="Pfam" id="PF00795">
    <property type="entry name" value="CN_hydrolase"/>
    <property type="match status" value="1"/>
</dbReference>
<dbReference type="InterPro" id="IPR003010">
    <property type="entry name" value="C-N_Hydrolase"/>
</dbReference>
<feature type="domain" description="CN hydrolase" evidence="2">
    <location>
        <begin position="1"/>
        <end position="264"/>
    </location>
</feature>
<dbReference type="Gene3D" id="3.60.110.10">
    <property type="entry name" value="Carbon-nitrogen hydrolase"/>
    <property type="match status" value="1"/>
</dbReference>
<sequence length="294" mass="31721">MRIGCLQFARRTGEVHHNMSRADCAMIRNNSQRLDLLVLPGLAFSGATPKLPHFAEPTGASVTSLWTRAVASRYRCTVAAGYHEVMPDSPKTYQSVIVVSLQGETLLSGRHPLHCVSPPTPEDIDNCDAGHIPGIGLAIVASGNISTLEASTELAHRISDTQPNVVMLSAAETSGYGLSSFGSEPNEPDWETVNRWMKGLVPLIQRNTQHETIFVFANCSGIENGSTIYTGTSAILGIQRGEVRVYGILSRTDRELLVVDTRDGPILLDEAGPLFPTEDKRPASSNPSESCGPR</sequence>
<evidence type="ECO:0000313" key="4">
    <source>
        <dbReference type="Proteomes" id="UP001396898"/>
    </source>
</evidence>
<evidence type="ECO:0000259" key="2">
    <source>
        <dbReference type="PROSITE" id="PS50263"/>
    </source>
</evidence>
<dbReference type="InterPro" id="IPR036526">
    <property type="entry name" value="C-N_Hydrolase_sf"/>
</dbReference>
<dbReference type="PANTHER" id="PTHR11750:SF26">
    <property type="entry name" value="PROTEIN N-TERMINAL AMIDASE"/>
    <property type="match status" value="1"/>
</dbReference>
<gene>
    <name evidence="3" type="ORF">PG991_015823</name>
</gene>
<dbReference type="EMBL" id="JAQQWI010000024">
    <property type="protein sequence ID" value="KAK7994235.1"/>
    <property type="molecule type" value="Genomic_DNA"/>
</dbReference>
<protein>
    <recommendedName>
        <fullName evidence="2">CN hydrolase domain-containing protein</fullName>
    </recommendedName>
</protein>
<evidence type="ECO:0000256" key="1">
    <source>
        <dbReference type="SAM" id="MobiDB-lite"/>
    </source>
</evidence>
<reference evidence="3 4" key="1">
    <citation type="submission" date="2023-01" db="EMBL/GenBank/DDBJ databases">
        <title>Analysis of 21 Apiospora genomes using comparative genomics revels a genus with tremendous synthesis potential of carbohydrate active enzymes and secondary metabolites.</title>
        <authorList>
            <person name="Sorensen T."/>
        </authorList>
    </citation>
    <scope>NUCLEOTIDE SEQUENCE [LARGE SCALE GENOMIC DNA]</scope>
    <source>
        <strain evidence="3 4">CBS 20057</strain>
    </source>
</reference>
<dbReference type="SUPFAM" id="SSF56317">
    <property type="entry name" value="Carbon-nitrogen hydrolase"/>
    <property type="match status" value="1"/>
</dbReference>
<dbReference type="Proteomes" id="UP001396898">
    <property type="component" value="Unassembled WGS sequence"/>
</dbReference>
<keyword evidence="4" id="KW-1185">Reference proteome</keyword>
<dbReference type="InterPro" id="IPR039703">
    <property type="entry name" value="Nta1"/>
</dbReference>
<feature type="region of interest" description="Disordered" evidence="1">
    <location>
        <begin position="270"/>
        <end position="294"/>
    </location>
</feature>
<name>A0ABR1QZW7_9PEZI</name>
<dbReference type="PANTHER" id="PTHR11750">
    <property type="entry name" value="PROTEIN N-TERMINAL AMIDASE"/>
    <property type="match status" value="1"/>
</dbReference>
<feature type="compositionally biased region" description="Polar residues" evidence="1">
    <location>
        <begin position="283"/>
        <end position="294"/>
    </location>
</feature>
<evidence type="ECO:0000313" key="3">
    <source>
        <dbReference type="EMBL" id="KAK7994235.1"/>
    </source>
</evidence>